<organism evidence="1 2">
    <name type="scientific">Acetivibrio clariflavus (strain DSM 19732 / NBRC 101661 / EBR45)</name>
    <name type="common">Clostridium clariflavum</name>
    <dbReference type="NCBI Taxonomy" id="720554"/>
    <lineage>
        <taxon>Bacteria</taxon>
        <taxon>Bacillati</taxon>
        <taxon>Bacillota</taxon>
        <taxon>Clostridia</taxon>
        <taxon>Eubacteriales</taxon>
        <taxon>Oscillospiraceae</taxon>
        <taxon>Acetivibrio</taxon>
    </lineage>
</organism>
<keyword evidence="2" id="KW-1185">Reference proteome</keyword>
<sequence>MKNMKSNIPNGVTYQKHFGDFVSYEAKINAFDLGIDNKQAIAVAFDVGGTGRGLELLFVLTFTDDLEFLPLPKHSRNNPLEDNGSFGFRARVAYIDDYKANVICNEAGFTEDIPLDRELYESYAKNNDGIMPIIYDDNGKLKGEINYSEIGVDGICDVSIVDINGRQCVEFAQYVWGLSHGNGIGFLISALA</sequence>
<dbReference type="KEGG" id="ccl:Clocl_1897"/>
<accession>G8LUX2</accession>
<reference evidence="1 2" key="2">
    <citation type="journal article" date="2012" name="Stand. Genomic Sci.">
        <title>Complete Genome Sequence of Clostridium clariflavum DSM 19732.</title>
        <authorList>
            <person name="Izquierdo J.A."/>
            <person name="Goodwin L."/>
            <person name="Davenport K.W."/>
            <person name="Teshima H."/>
            <person name="Bruce D."/>
            <person name="Detter C."/>
            <person name="Tapia R."/>
            <person name="Han S."/>
            <person name="Land M."/>
            <person name="Hauser L."/>
            <person name="Jeffries C.D."/>
            <person name="Han J."/>
            <person name="Pitluck S."/>
            <person name="Nolan M."/>
            <person name="Chen A."/>
            <person name="Huntemann M."/>
            <person name="Mavromatis K."/>
            <person name="Mikhailova N."/>
            <person name="Liolios K."/>
            <person name="Woyke T."/>
            <person name="Lynd L.R."/>
        </authorList>
    </citation>
    <scope>NUCLEOTIDE SEQUENCE [LARGE SCALE GENOMIC DNA]</scope>
    <source>
        <strain evidence="2">DSM 19732 / NBRC 101661 / EBR45</strain>
    </source>
</reference>
<dbReference type="EMBL" id="CP003065">
    <property type="protein sequence ID" value="AEV68502.1"/>
    <property type="molecule type" value="Genomic_DNA"/>
</dbReference>
<dbReference type="Proteomes" id="UP000005435">
    <property type="component" value="Chromosome"/>
</dbReference>
<dbReference type="HOGENOM" id="CLU_1412995_0_0_9"/>
<dbReference type="STRING" id="720554.Clocl_1897"/>
<evidence type="ECO:0000313" key="1">
    <source>
        <dbReference type="EMBL" id="AEV68502.1"/>
    </source>
</evidence>
<dbReference type="AlphaFoldDB" id="G8LUX2"/>
<dbReference type="RefSeq" id="WP_014255087.1">
    <property type="nucleotide sequence ID" value="NC_016627.1"/>
</dbReference>
<evidence type="ECO:0000313" key="2">
    <source>
        <dbReference type="Proteomes" id="UP000005435"/>
    </source>
</evidence>
<reference evidence="2" key="1">
    <citation type="submission" date="2011-12" db="EMBL/GenBank/DDBJ databases">
        <title>Complete sequence of Clostridium clariflavum DSM 19732.</title>
        <authorList>
            <consortium name="US DOE Joint Genome Institute"/>
            <person name="Lucas S."/>
            <person name="Han J."/>
            <person name="Lapidus A."/>
            <person name="Cheng J.-F."/>
            <person name="Goodwin L."/>
            <person name="Pitluck S."/>
            <person name="Peters L."/>
            <person name="Teshima H."/>
            <person name="Detter J.C."/>
            <person name="Han C."/>
            <person name="Tapia R."/>
            <person name="Land M."/>
            <person name="Hauser L."/>
            <person name="Kyrpides N."/>
            <person name="Ivanova N."/>
            <person name="Pagani I."/>
            <person name="Kitzmiller T."/>
            <person name="Lynd L."/>
            <person name="Izquierdo J."/>
            <person name="Woyke T."/>
        </authorList>
    </citation>
    <scope>NUCLEOTIDE SEQUENCE [LARGE SCALE GENOMIC DNA]</scope>
    <source>
        <strain evidence="2">DSM 19732 / NBRC 101661 / EBR45</strain>
    </source>
</reference>
<proteinExistence type="predicted"/>
<gene>
    <name evidence="1" type="ordered locus">Clocl_1897</name>
</gene>
<protein>
    <submittedName>
        <fullName evidence="1">Uncharacterized protein</fullName>
    </submittedName>
</protein>
<name>G8LUX2_ACECE</name>